<sequence length="68" mass="8329">MKNNVQTFRISRSLYQTPYLTPRNLTIFQQNSIRQLQDLFYDEDNKPKSFLQLTPEQQKQYIETIWDD</sequence>
<dbReference type="Gene3D" id="1.10.150.20">
    <property type="entry name" value="5' to 3' exonuclease, C-terminal subdomain"/>
    <property type="match status" value="1"/>
</dbReference>
<dbReference type="HOGENOM" id="CLU_2799451_0_0_1"/>
<dbReference type="Proteomes" id="UP000000600">
    <property type="component" value="Unassembled WGS sequence"/>
</dbReference>
<accession>A0BSS7</accession>
<name>A0BSS7_PARTE</name>
<dbReference type="GeneID" id="5014776"/>
<protein>
    <submittedName>
        <fullName evidence="1">Uncharacterized protein</fullName>
    </submittedName>
</protein>
<reference evidence="1 2" key="1">
    <citation type="journal article" date="2006" name="Nature">
        <title>Global trends of whole-genome duplications revealed by the ciliate Paramecium tetraurelia.</title>
        <authorList>
            <consortium name="Genoscope"/>
            <person name="Aury J.-M."/>
            <person name="Jaillon O."/>
            <person name="Duret L."/>
            <person name="Noel B."/>
            <person name="Jubin C."/>
            <person name="Porcel B.M."/>
            <person name="Segurens B."/>
            <person name="Daubin V."/>
            <person name="Anthouard V."/>
            <person name="Aiach N."/>
            <person name="Arnaiz O."/>
            <person name="Billaut A."/>
            <person name="Beisson J."/>
            <person name="Blanc I."/>
            <person name="Bouhouche K."/>
            <person name="Camara F."/>
            <person name="Duharcourt S."/>
            <person name="Guigo R."/>
            <person name="Gogendeau D."/>
            <person name="Katinka M."/>
            <person name="Keller A.-M."/>
            <person name="Kissmehl R."/>
            <person name="Klotz C."/>
            <person name="Koll F."/>
            <person name="Le Moue A."/>
            <person name="Lepere C."/>
            <person name="Malinsky S."/>
            <person name="Nowacki M."/>
            <person name="Nowak J.K."/>
            <person name="Plattner H."/>
            <person name="Poulain J."/>
            <person name="Ruiz F."/>
            <person name="Serrano V."/>
            <person name="Zagulski M."/>
            <person name="Dessen P."/>
            <person name="Betermier M."/>
            <person name="Weissenbach J."/>
            <person name="Scarpelli C."/>
            <person name="Schachter V."/>
            <person name="Sperling L."/>
            <person name="Meyer E."/>
            <person name="Cohen J."/>
            <person name="Wincker P."/>
        </authorList>
    </citation>
    <scope>NUCLEOTIDE SEQUENCE [LARGE SCALE GENOMIC DNA]</scope>
    <source>
        <strain evidence="1 2">Stock d4-2</strain>
    </source>
</reference>
<organism evidence="1 2">
    <name type="scientific">Paramecium tetraurelia</name>
    <dbReference type="NCBI Taxonomy" id="5888"/>
    <lineage>
        <taxon>Eukaryota</taxon>
        <taxon>Sar</taxon>
        <taxon>Alveolata</taxon>
        <taxon>Ciliophora</taxon>
        <taxon>Intramacronucleata</taxon>
        <taxon>Oligohymenophorea</taxon>
        <taxon>Peniculida</taxon>
        <taxon>Parameciidae</taxon>
        <taxon>Paramecium</taxon>
    </lineage>
</organism>
<evidence type="ECO:0000313" key="1">
    <source>
        <dbReference type="EMBL" id="CAK61594.1"/>
    </source>
</evidence>
<proteinExistence type="predicted"/>
<keyword evidence="2" id="KW-1185">Reference proteome</keyword>
<dbReference type="RefSeq" id="XP_001428992.1">
    <property type="nucleotide sequence ID" value="XM_001428955.1"/>
</dbReference>
<evidence type="ECO:0000313" key="2">
    <source>
        <dbReference type="Proteomes" id="UP000000600"/>
    </source>
</evidence>
<gene>
    <name evidence="1" type="ORF">GSPATT00031826001</name>
</gene>
<dbReference type="AlphaFoldDB" id="A0BSS7"/>
<dbReference type="InParanoid" id="A0BSS7"/>
<dbReference type="KEGG" id="ptm:GSPATT00031826001"/>
<dbReference type="EMBL" id="CT868014">
    <property type="protein sequence ID" value="CAK61594.1"/>
    <property type="molecule type" value="Genomic_DNA"/>
</dbReference>